<organism evidence="6 7">
    <name type="scientific">Deinococcus indicus</name>
    <dbReference type="NCBI Taxonomy" id="223556"/>
    <lineage>
        <taxon>Bacteria</taxon>
        <taxon>Thermotogati</taxon>
        <taxon>Deinococcota</taxon>
        <taxon>Deinococci</taxon>
        <taxon>Deinococcales</taxon>
        <taxon>Deinococcaceae</taxon>
        <taxon>Deinococcus</taxon>
    </lineage>
</organism>
<accession>A0A246BHQ1</accession>
<keyword evidence="4" id="KW-1278">Translocase</keyword>
<reference evidence="6 7" key="1">
    <citation type="submission" date="2017-05" db="EMBL/GenBank/DDBJ databases">
        <title>De novo genome assembly of Deniococcus indicus strain DR1.</title>
        <authorList>
            <person name="Chauhan D."/>
            <person name="Yennamalli R.M."/>
            <person name="Priyadarshini R."/>
        </authorList>
    </citation>
    <scope>NUCLEOTIDE SEQUENCE [LARGE SCALE GENOMIC DNA]</scope>
    <source>
        <strain evidence="6 7">DR1</strain>
    </source>
</reference>
<dbReference type="GO" id="GO:0016887">
    <property type="term" value="F:ATP hydrolysis activity"/>
    <property type="evidence" value="ECO:0007669"/>
    <property type="project" value="InterPro"/>
</dbReference>
<dbReference type="SUPFAM" id="SSF52540">
    <property type="entry name" value="P-loop containing nucleoside triphosphate hydrolases"/>
    <property type="match status" value="1"/>
</dbReference>
<evidence type="ECO:0000256" key="4">
    <source>
        <dbReference type="ARBA" id="ARBA00022967"/>
    </source>
</evidence>
<dbReference type="InterPro" id="IPR003593">
    <property type="entry name" value="AAA+_ATPase"/>
</dbReference>
<gene>
    <name evidence="6" type="ORF">CBQ26_14790</name>
</gene>
<sequence length="263" mass="27588">MTAPTPVLSLDALTVSVAGRTLLGSVTTSVARGEVLAVLGRNGAGKSTLLRAVTGELRAAGVTLFGQPLAAHRPAPLARRRAAVAQHTPLSFAHEVLDIVLLGRIPHGRHETARDREIARDALRRVGLGGFETRDVLTLSGGEQQRVHLARALAQLHTDDPAPDRALLLDEPTASLDLAQQHAVLRLARDLAAQGVGVLAVLHDLNLAAQYADRVLILAGGQVLADGPPDRALTPATIRAAYGHDVLVTRHPCLACPLIVSAS</sequence>
<dbReference type="RefSeq" id="WP_088249412.1">
    <property type="nucleotide sequence ID" value="NZ_NHMK01000022.1"/>
</dbReference>
<dbReference type="PANTHER" id="PTHR42794:SF1">
    <property type="entry name" value="HEMIN IMPORT ATP-BINDING PROTEIN HMUV"/>
    <property type="match status" value="1"/>
</dbReference>
<dbReference type="EMBL" id="NHMK01000022">
    <property type="protein sequence ID" value="OWL94780.1"/>
    <property type="molecule type" value="Genomic_DNA"/>
</dbReference>
<dbReference type="OrthoDB" id="9799337at2"/>
<proteinExistence type="predicted"/>
<name>A0A246BHQ1_9DEIO</name>
<dbReference type="PANTHER" id="PTHR42794">
    <property type="entry name" value="HEMIN IMPORT ATP-BINDING PROTEIN HMUV"/>
    <property type="match status" value="1"/>
</dbReference>
<evidence type="ECO:0000256" key="2">
    <source>
        <dbReference type="ARBA" id="ARBA00022741"/>
    </source>
</evidence>
<protein>
    <submittedName>
        <fullName evidence="6">Heme ABC transporter ATP-binding protein</fullName>
    </submittedName>
</protein>
<dbReference type="GO" id="GO:0005524">
    <property type="term" value="F:ATP binding"/>
    <property type="evidence" value="ECO:0007669"/>
    <property type="project" value="UniProtKB-KW"/>
</dbReference>
<evidence type="ECO:0000313" key="6">
    <source>
        <dbReference type="EMBL" id="OWL94780.1"/>
    </source>
</evidence>
<keyword evidence="7" id="KW-1185">Reference proteome</keyword>
<evidence type="ECO:0000256" key="3">
    <source>
        <dbReference type="ARBA" id="ARBA00022840"/>
    </source>
</evidence>
<evidence type="ECO:0000313" key="7">
    <source>
        <dbReference type="Proteomes" id="UP000197208"/>
    </source>
</evidence>
<keyword evidence="2" id="KW-0547">Nucleotide-binding</keyword>
<evidence type="ECO:0000259" key="5">
    <source>
        <dbReference type="PROSITE" id="PS50893"/>
    </source>
</evidence>
<keyword evidence="1" id="KW-0813">Transport</keyword>
<dbReference type="AlphaFoldDB" id="A0A246BHQ1"/>
<dbReference type="Proteomes" id="UP000197208">
    <property type="component" value="Unassembled WGS sequence"/>
</dbReference>
<dbReference type="Gene3D" id="3.40.50.300">
    <property type="entry name" value="P-loop containing nucleotide triphosphate hydrolases"/>
    <property type="match status" value="1"/>
</dbReference>
<dbReference type="InterPro" id="IPR003439">
    <property type="entry name" value="ABC_transporter-like_ATP-bd"/>
</dbReference>
<keyword evidence="3 6" id="KW-0067">ATP-binding</keyword>
<comment type="caution">
    <text evidence="6">The sequence shown here is derived from an EMBL/GenBank/DDBJ whole genome shotgun (WGS) entry which is preliminary data.</text>
</comment>
<dbReference type="InterPro" id="IPR027417">
    <property type="entry name" value="P-loop_NTPase"/>
</dbReference>
<dbReference type="NCBIfam" id="NF010068">
    <property type="entry name" value="PRK13548.1"/>
    <property type="match status" value="1"/>
</dbReference>
<evidence type="ECO:0000256" key="1">
    <source>
        <dbReference type="ARBA" id="ARBA00022448"/>
    </source>
</evidence>
<dbReference type="PROSITE" id="PS50893">
    <property type="entry name" value="ABC_TRANSPORTER_2"/>
    <property type="match status" value="1"/>
</dbReference>
<feature type="domain" description="ABC transporter" evidence="5">
    <location>
        <begin position="8"/>
        <end position="245"/>
    </location>
</feature>
<dbReference type="SMART" id="SM00382">
    <property type="entry name" value="AAA"/>
    <property type="match status" value="1"/>
</dbReference>
<dbReference type="Pfam" id="PF00005">
    <property type="entry name" value="ABC_tran"/>
    <property type="match status" value="1"/>
</dbReference>
<dbReference type="CDD" id="cd03214">
    <property type="entry name" value="ABC_Iron-Siderophores_B12_Hemin"/>
    <property type="match status" value="1"/>
</dbReference>